<gene>
    <name evidence="1" type="ORF">SK854_05905</name>
</gene>
<comment type="caution">
    <text evidence="1">The sequence shown here is derived from an EMBL/GenBank/DDBJ whole genome shotgun (WGS) entry which is preliminary data.</text>
</comment>
<name>A0ABU4UQC0_9PSEU</name>
<proteinExistence type="predicted"/>
<accession>A0ABU4UQC0</accession>
<protein>
    <submittedName>
        <fullName evidence="1">Uncharacterized protein</fullName>
    </submittedName>
</protein>
<evidence type="ECO:0000313" key="1">
    <source>
        <dbReference type="EMBL" id="MDX8141636.1"/>
    </source>
</evidence>
<dbReference type="RefSeq" id="WP_319973958.1">
    <property type="nucleotide sequence ID" value="NZ_JAXAVU010000004.1"/>
</dbReference>
<dbReference type="EMBL" id="JAXAVU010000004">
    <property type="protein sequence ID" value="MDX8141636.1"/>
    <property type="molecule type" value="Genomic_DNA"/>
</dbReference>
<sequence length="62" mass="6949">MPHILPTELKTQMLMEHGNSSVRRALVRNLPGNDVAWLEAVLSDELMEPKEALERKNGLDGP</sequence>
<evidence type="ECO:0000313" key="2">
    <source>
        <dbReference type="Proteomes" id="UP001285352"/>
    </source>
</evidence>
<dbReference type="Proteomes" id="UP001285352">
    <property type="component" value="Unassembled WGS sequence"/>
</dbReference>
<reference evidence="1 2" key="1">
    <citation type="submission" date="2023-11" db="EMBL/GenBank/DDBJ databases">
        <title>Lentzea sokolovensis, sp. nov., Lentzea kristufkii, sp. nov., and Lentzea miocenensis, sp. nov., rare actinobacteria from Sokolov Coal Basin, Miocene lacustrine sediment, Czech Republic.</title>
        <authorList>
            <person name="Lara A."/>
            <person name="Kotroba L."/>
            <person name="Nouioui I."/>
            <person name="Neumann-Schaal M."/>
            <person name="Mast Y."/>
            <person name="Chronakova A."/>
        </authorList>
    </citation>
    <scope>NUCLEOTIDE SEQUENCE [LARGE SCALE GENOMIC DNA]</scope>
    <source>
        <strain evidence="1 2">BCCO 10_0061</strain>
    </source>
</reference>
<keyword evidence="2" id="KW-1185">Reference proteome</keyword>
<organism evidence="1 2">
    <name type="scientific">Lentzea sokolovensis</name>
    <dbReference type="NCBI Taxonomy" id="3095429"/>
    <lineage>
        <taxon>Bacteria</taxon>
        <taxon>Bacillati</taxon>
        <taxon>Actinomycetota</taxon>
        <taxon>Actinomycetes</taxon>
        <taxon>Pseudonocardiales</taxon>
        <taxon>Pseudonocardiaceae</taxon>
        <taxon>Lentzea</taxon>
    </lineage>
</organism>